<proteinExistence type="predicted"/>
<dbReference type="InterPro" id="IPR023494">
    <property type="entry name" value="Cyt_c_bgen_Ccs1/CcsB/ResB"/>
</dbReference>
<evidence type="ECO:0000256" key="7">
    <source>
        <dbReference type="SAM" id="Phobius"/>
    </source>
</evidence>
<keyword evidence="5 7" id="KW-0472">Membrane</keyword>
<keyword evidence="10" id="KW-1185">Reference proteome</keyword>
<dbReference type="InterPro" id="IPR007816">
    <property type="entry name" value="ResB-like_domain"/>
</dbReference>
<comment type="caution">
    <text evidence="9">The sequence shown here is derived from an EMBL/GenBank/DDBJ whole genome shotgun (WGS) entry which is preliminary data.</text>
</comment>
<feature type="transmembrane region" description="Helical" evidence="7">
    <location>
        <begin position="456"/>
        <end position="473"/>
    </location>
</feature>
<sequence length="549" mass="59166">MSRGGRLASAVVATARNSWRQLTSMRTALILLFLLAVAAIPGSLLPQKSVSIEEVQQFVLDHPTVGPWLDRVWGYEVFSSPWFAAIYLLLFVSLVGCILPRAGEHWRAVRARPPAAPRRLDRLPEHAPARPVDGAPATVAAAVAAALRSGRWRAVARQDETGEWTVSAEKGHLKETGNLLFHTALIAVLLGVAVGSWYGWHGNRLLVAGPDAGFCNTVQQYDEYSLGPRVTGAELPKFCLELTDFLAEYHDSGQPSKFRATVAVDGDGSPRRTRTFSVNDPLRLGDANVYLFGNGYAPTLRYTDRYGRQQTSATTAFLRVDDALTSEGAIKFPDANLNPATGERDPKSQVAFEGLYLPTVPASPPFVRSAHPAERLPGIMLWAYRGDLGEDAGIPGPVYQLDKSRVESGQLKLVGAEPRLLRAGESWTLDDGSKVEFLGTRQWITVSVRHDAGQELVLVGVGVIVVGLMFSLFGRRRRVFFRLAEGAAGASAVTAGGLPRTDYAGFAEEFARVVAAVAPARADTVPDQRERDGRDGVVAGSADAGGTGT</sequence>
<keyword evidence="4 7" id="KW-1133">Transmembrane helix</keyword>
<dbReference type="EMBL" id="BAAARY010000001">
    <property type="protein sequence ID" value="GAA2510707.1"/>
    <property type="molecule type" value="Genomic_DNA"/>
</dbReference>
<dbReference type="PANTHER" id="PTHR31566:SF0">
    <property type="entry name" value="CYTOCHROME C BIOGENESIS PROTEIN CCS1, CHLOROPLASTIC"/>
    <property type="match status" value="1"/>
</dbReference>
<evidence type="ECO:0000313" key="9">
    <source>
        <dbReference type="EMBL" id="GAA2510707.1"/>
    </source>
</evidence>
<evidence type="ECO:0000259" key="8">
    <source>
        <dbReference type="Pfam" id="PF05140"/>
    </source>
</evidence>
<feature type="transmembrane region" description="Helical" evidence="7">
    <location>
        <begin position="82"/>
        <end position="102"/>
    </location>
</feature>
<evidence type="ECO:0000256" key="3">
    <source>
        <dbReference type="ARBA" id="ARBA00022748"/>
    </source>
</evidence>
<evidence type="ECO:0000256" key="2">
    <source>
        <dbReference type="ARBA" id="ARBA00022692"/>
    </source>
</evidence>
<feature type="domain" description="ResB-like" evidence="8">
    <location>
        <begin position="25"/>
        <end position="511"/>
    </location>
</feature>
<feature type="compositionally biased region" description="Basic and acidic residues" evidence="6">
    <location>
        <begin position="524"/>
        <end position="535"/>
    </location>
</feature>
<evidence type="ECO:0000256" key="6">
    <source>
        <dbReference type="SAM" id="MobiDB-lite"/>
    </source>
</evidence>
<feature type="region of interest" description="Disordered" evidence="6">
    <location>
        <begin position="523"/>
        <end position="549"/>
    </location>
</feature>
<gene>
    <name evidence="9" type="ORF">GCM10010201_01830</name>
</gene>
<feature type="transmembrane region" description="Helical" evidence="7">
    <location>
        <begin position="179"/>
        <end position="200"/>
    </location>
</feature>
<reference evidence="10" key="1">
    <citation type="journal article" date="2019" name="Int. J. Syst. Evol. Microbiol.">
        <title>The Global Catalogue of Microorganisms (GCM) 10K type strain sequencing project: providing services to taxonomists for standard genome sequencing and annotation.</title>
        <authorList>
            <consortium name="The Broad Institute Genomics Platform"/>
            <consortium name="The Broad Institute Genome Sequencing Center for Infectious Disease"/>
            <person name="Wu L."/>
            <person name="Ma J."/>
        </authorList>
    </citation>
    <scope>NUCLEOTIDE SEQUENCE [LARGE SCALE GENOMIC DNA]</scope>
    <source>
        <strain evidence="10">JCM 3367</strain>
    </source>
</reference>
<name>A0ABP6A4V6_9ACTN</name>
<comment type="subcellular location">
    <subcellularLocation>
        <location evidence="1">Membrane</location>
        <topology evidence="1">Multi-pass membrane protein</topology>
    </subcellularLocation>
</comment>
<evidence type="ECO:0000256" key="4">
    <source>
        <dbReference type="ARBA" id="ARBA00022989"/>
    </source>
</evidence>
<dbReference type="Proteomes" id="UP001499978">
    <property type="component" value="Unassembled WGS sequence"/>
</dbReference>
<protein>
    <submittedName>
        <fullName evidence="9">Cytochrome c biogenesis protein ResB</fullName>
    </submittedName>
</protein>
<dbReference type="PANTHER" id="PTHR31566">
    <property type="entry name" value="CYTOCHROME C BIOGENESIS PROTEIN CCS1, CHLOROPLASTIC"/>
    <property type="match status" value="1"/>
</dbReference>
<organism evidence="9 10">
    <name type="scientific">Pilimelia columellifera subsp. columellifera</name>
    <dbReference type="NCBI Taxonomy" id="706583"/>
    <lineage>
        <taxon>Bacteria</taxon>
        <taxon>Bacillati</taxon>
        <taxon>Actinomycetota</taxon>
        <taxon>Actinomycetes</taxon>
        <taxon>Micromonosporales</taxon>
        <taxon>Micromonosporaceae</taxon>
        <taxon>Pilimelia</taxon>
    </lineage>
</organism>
<accession>A0ABP6A4V6</accession>
<evidence type="ECO:0000256" key="1">
    <source>
        <dbReference type="ARBA" id="ARBA00004141"/>
    </source>
</evidence>
<dbReference type="Pfam" id="PF05140">
    <property type="entry name" value="ResB"/>
    <property type="match status" value="1"/>
</dbReference>
<keyword evidence="3" id="KW-0201">Cytochrome c-type biogenesis</keyword>
<evidence type="ECO:0000313" key="10">
    <source>
        <dbReference type="Proteomes" id="UP001499978"/>
    </source>
</evidence>
<keyword evidence="2 7" id="KW-0812">Transmembrane</keyword>
<evidence type="ECO:0000256" key="5">
    <source>
        <dbReference type="ARBA" id="ARBA00023136"/>
    </source>
</evidence>